<evidence type="ECO:0000256" key="1">
    <source>
        <dbReference type="SAM" id="MobiDB-lite"/>
    </source>
</evidence>
<dbReference type="RefSeq" id="XP_049264227.1">
    <property type="nucleotide sequence ID" value="XM_049406254.1"/>
</dbReference>
<organism evidence="3 4">
    <name type="scientific">[Candida] subhashii</name>
    <dbReference type="NCBI Taxonomy" id="561895"/>
    <lineage>
        <taxon>Eukaryota</taxon>
        <taxon>Fungi</taxon>
        <taxon>Dikarya</taxon>
        <taxon>Ascomycota</taxon>
        <taxon>Saccharomycotina</taxon>
        <taxon>Pichiomycetes</taxon>
        <taxon>Debaryomycetaceae</taxon>
        <taxon>Spathaspora</taxon>
    </lineage>
</organism>
<keyword evidence="4" id="KW-1185">Reference proteome</keyword>
<feature type="compositionally biased region" description="Low complexity" evidence="1">
    <location>
        <begin position="117"/>
        <end position="131"/>
    </location>
</feature>
<feature type="region of interest" description="Disordered" evidence="1">
    <location>
        <begin position="111"/>
        <end position="139"/>
    </location>
</feature>
<evidence type="ECO:0000259" key="2">
    <source>
        <dbReference type="Pfam" id="PF19189"/>
    </source>
</evidence>
<proteinExistence type="predicted"/>
<accession>A0A8J5UXZ9</accession>
<reference evidence="3 4" key="1">
    <citation type="journal article" date="2021" name="DNA Res.">
        <title>Genome analysis of Candida subhashii reveals its hybrid nature and dual mitochondrial genome conformations.</title>
        <authorList>
            <person name="Mixao V."/>
            <person name="Hegedusova E."/>
            <person name="Saus E."/>
            <person name="Pryszcz L.P."/>
            <person name="Cillingova A."/>
            <person name="Nosek J."/>
            <person name="Gabaldon T."/>
        </authorList>
    </citation>
    <scope>NUCLEOTIDE SEQUENCE [LARGE SCALE GENOMIC DNA]</scope>
    <source>
        <strain evidence="3 4">CBS 10753</strain>
    </source>
</reference>
<evidence type="ECO:0000313" key="3">
    <source>
        <dbReference type="EMBL" id="KAG7663995.1"/>
    </source>
</evidence>
<dbReference type="GO" id="GO:0005739">
    <property type="term" value="C:mitochondrion"/>
    <property type="evidence" value="ECO:0007669"/>
    <property type="project" value="InterPro"/>
</dbReference>
<dbReference type="AlphaFoldDB" id="A0A8J5UXZ9"/>
<sequence length="523" mass="60112">MKLPYQVLFRCAQTSGRIILRSQIPNARNGIVYTTRFNSSNPSSNKEKLPDMDDLEFIQERKEVHKHLINEKEDMGPMLDDLDEAWDTTIIKNNKNNDDLDILESMLKNSLNKNGSDNDANVSSSSQQANAPGEPQDTIDSQWSFLHDVMAKPEESKDVSNNNTETPGSWPKWSDENEFSDKAGKEASSLHENNHYRSRNDSEVDEETSGYSAVDTITDREGNKFDPAKSDKILSQLRDRLDITTRDSVKAEKDLTSFIDTVWKRSTWFNMSPSHQQDPTKFTPERFRNDFHREVKEALKPSFEAIDALKSPQEVYGFITRYLSGLSEIIKTAKAKEQHKRVTLNDLHKETGWTDSNKDVIKDIAESSEKCPEAPIGNAVTSRFLLNYVLKTLTFKFNNPALSLSIVRMMKKDADLYILSCNQETFNEVLRATWLYYGYVDLYEFEKAFVEMRLLGHRGNRETCDILGVVVNELQNLSDGVSPINKYTRIRTVNSAKRLAFFRGFYEDLHFRVTSQRINPELF</sequence>
<comment type="caution">
    <text evidence="3">The sequence shown here is derived from an EMBL/GenBank/DDBJ whole genome shotgun (WGS) entry which is preliminary data.</text>
</comment>
<protein>
    <recommendedName>
        <fullName evidence="2">Mtf2-like C-terminal domain-containing protein</fullName>
    </recommendedName>
</protein>
<name>A0A8J5UXZ9_9ASCO</name>
<evidence type="ECO:0000313" key="4">
    <source>
        <dbReference type="Proteomes" id="UP000694255"/>
    </source>
</evidence>
<feature type="domain" description="Mtf2-like C-terminal" evidence="2">
    <location>
        <begin position="294"/>
        <end position="481"/>
    </location>
</feature>
<dbReference type="Proteomes" id="UP000694255">
    <property type="component" value="Unassembled WGS sequence"/>
</dbReference>
<dbReference type="Pfam" id="PF19189">
    <property type="entry name" value="Mtf2"/>
    <property type="match status" value="1"/>
</dbReference>
<dbReference type="GeneID" id="73469297"/>
<feature type="compositionally biased region" description="Basic and acidic residues" evidence="1">
    <location>
        <begin position="173"/>
        <end position="202"/>
    </location>
</feature>
<dbReference type="InterPro" id="IPR043837">
    <property type="entry name" value="Mtf2-like_C"/>
</dbReference>
<feature type="region of interest" description="Disordered" evidence="1">
    <location>
        <begin position="153"/>
        <end position="211"/>
    </location>
</feature>
<dbReference type="EMBL" id="JAGSYN010000111">
    <property type="protein sequence ID" value="KAG7663995.1"/>
    <property type="molecule type" value="Genomic_DNA"/>
</dbReference>
<dbReference type="OrthoDB" id="4084661at2759"/>
<gene>
    <name evidence="3" type="ORF">J8A68_002496</name>
</gene>